<dbReference type="Pfam" id="PF05226">
    <property type="entry name" value="CHASE2"/>
    <property type="match status" value="1"/>
</dbReference>
<proteinExistence type="predicted"/>
<feature type="transmembrane region" description="Helical" evidence="1">
    <location>
        <begin position="21"/>
        <end position="42"/>
    </location>
</feature>
<name>A0A367QDU1_9NOSO</name>
<reference evidence="3" key="1">
    <citation type="submission" date="2016-04" db="EMBL/GenBank/DDBJ databases">
        <authorList>
            <person name="Tabuchi Yagui T.R."/>
        </authorList>
    </citation>
    <scope>NUCLEOTIDE SEQUENCE [LARGE SCALE GENOMIC DNA]</scope>
    <source>
        <strain evidence="3">NIES-26</strain>
    </source>
</reference>
<dbReference type="InterPro" id="IPR036890">
    <property type="entry name" value="HATPase_C_sf"/>
</dbReference>
<feature type="transmembrane region" description="Helical" evidence="1">
    <location>
        <begin position="156"/>
        <end position="173"/>
    </location>
</feature>
<keyword evidence="4" id="KW-1185">Reference proteome</keyword>
<gene>
    <name evidence="3" type="ORF">A6770_04445</name>
</gene>
<keyword evidence="1" id="KW-1133">Transmembrane helix</keyword>
<dbReference type="Proteomes" id="UP000252107">
    <property type="component" value="Unassembled WGS sequence"/>
</dbReference>
<dbReference type="EMBL" id="LXQD01000328">
    <property type="protein sequence ID" value="RCJ21890.1"/>
    <property type="molecule type" value="Genomic_DNA"/>
</dbReference>
<evidence type="ECO:0000256" key="1">
    <source>
        <dbReference type="SAM" id="Phobius"/>
    </source>
</evidence>
<feature type="transmembrane region" description="Helical" evidence="1">
    <location>
        <begin position="180"/>
        <end position="200"/>
    </location>
</feature>
<evidence type="ECO:0000313" key="3">
    <source>
        <dbReference type="EMBL" id="RCJ21890.1"/>
    </source>
</evidence>
<protein>
    <recommendedName>
        <fullName evidence="2">CHASE2 domain-containing protein</fullName>
    </recommendedName>
</protein>
<evidence type="ECO:0000259" key="2">
    <source>
        <dbReference type="Pfam" id="PF05226"/>
    </source>
</evidence>
<evidence type="ECO:0000313" key="4">
    <source>
        <dbReference type="Proteomes" id="UP000252107"/>
    </source>
</evidence>
<dbReference type="AlphaFoldDB" id="A0A367QDU1"/>
<feature type="domain" description="CHASE2" evidence="2">
    <location>
        <begin position="85"/>
        <end position="167"/>
    </location>
</feature>
<dbReference type="Gene3D" id="3.30.565.10">
    <property type="entry name" value="Histidine kinase-like ATPase, C-terminal domain"/>
    <property type="match status" value="1"/>
</dbReference>
<comment type="caution">
    <text evidence="3">The sequence shown here is derived from an EMBL/GenBank/DDBJ whole genome shotgun (WGS) entry which is preliminary data.</text>
</comment>
<keyword evidence="1" id="KW-0472">Membrane</keyword>
<accession>A0A367QDU1</accession>
<organism evidence="3 4">
    <name type="scientific">Nostoc minutum NIES-26</name>
    <dbReference type="NCBI Taxonomy" id="1844469"/>
    <lineage>
        <taxon>Bacteria</taxon>
        <taxon>Bacillati</taxon>
        <taxon>Cyanobacteriota</taxon>
        <taxon>Cyanophyceae</taxon>
        <taxon>Nostocales</taxon>
        <taxon>Nostocaceae</taxon>
        <taxon>Nostoc</taxon>
    </lineage>
</organism>
<dbReference type="InterPro" id="IPR007890">
    <property type="entry name" value="CHASE2"/>
</dbReference>
<keyword evidence="1" id="KW-0812">Transmembrane</keyword>
<dbReference type="SUPFAM" id="SSF55874">
    <property type="entry name" value="ATPase domain of HSP90 chaperone/DNA topoisomerase II/histidine kinase"/>
    <property type="match status" value="1"/>
</dbReference>
<sequence>MRPGLWRIIRDKIDVLRVGALPGMIVIGLIIFARLIGSMQFLEWLAFDTFLRLRSEEPTDERIVLVGINKDDIRSHKDEIKNNKFYPDWIRDRIVIIGIIDPSRQDFINTSAIASIEPATERIYKVEIPVHAVSQIISEVLKARPLFNTWDDGWEYIWIFAWGFLGIAIARLTKSLLANLVLVGIASFSLVLVCYVLLIWGWWIPVIPAILVLVINGMELTALYQSDKALHSGIHARQAIIERTFETIHNGPLQSLAKVLKLVRCQDLPMQELLPELEKELEKLNHELRGIYDFLQREPPTQDSSLYLGNHLVLNLQDPLHEILYQVYTHTLERDFPCFRTIKVKIRTFEPLDEQYLNNEHKQGLCRFLEEALCNVGKHAIGVTCLEVTCTSSQGWYTLRIIDDGLGINSSREGRGTQQFINLAWQLKGKFQRSPLSPKGTICELSWPVAKFWLR</sequence>